<protein>
    <submittedName>
        <fullName evidence="1">Uncharacterized protein</fullName>
    </submittedName>
</protein>
<evidence type="ECO:0000313" key="2">
    <source>
        <dbReference type="Proteomes" id="UP001237642"/>
    </source>
</evidence>
<name>A0AAD8MSM5_9APIA</name>
<gene>
    <name evidence="1" type="ORF">POM88_021257</name>
</gene>
<evidence type="ECO:0000313" key="1">
    <source>
        <dbReference type="EMBL" id="KAK1383522.1"/>
    </source>
</evidence>
<dbReference type="AlphaFoldDB" id="A0AAD8MSM5"/>
<proteinExistence type="predicted"/>
<accession>A0AAD8MSM5</accession>
<organism evidence="1 2">
    <name type="scientific">Heracleum sosnowskyi</name>
    <dbReference type="NCBI Taxonomy" id="360622"/>
    <lineage>
        <taxon>Eukaryota</taxon>
        <taxon>Viridiplantae</taxon>
        <taxon>Streptophyta</taxon>
        <taxon>Embryophyta</taxon>
        <taxon>Tracheophyta</taxon>
        <taxon>Spermatophyta</taxon>
        <taxon>Magnoliopsida</taxon>
        <taxon>eudicotyledons</taxon>
        <taxon>Gunneridae</taxon>
        <taxon>Pentapetalae</taxon>
        <taxon>asterids</taxon>
        <taxon>campanulids</taxon>
        <taxon>Apiales</taxon>
        <taxon>Apiaceae</taxon>
        <taxon>Apioideae</taxon>
        <taxon>apioid superclade</taxon>
        <taxon>Tordylieae</taxon>
        <taxon>Tordyliinae</taxon>
        <taxon>Heracleum</taxon>
    </lineage>
</organism>
<dbReference type="Proteomes" id="UP001237642">
    <property type="component" value="Unassembled WGS sequence"/>
</dbReference>
<comment type="caution">
    <text evidence="1">The sequence shown here is derived from an EMBL/GenBank/DDBJ whole genome shotgun (WGS) entry which is preliminary data.</text>
</comment>
<dbReference type="EMBL" id="JAUIZM010000005">
    <property type="protein sequence ID" value="KAK1383522.1"/>
    <property type="molecule type" value="Genomic_DNA"/>
</dbReference>
<reference evidence="1" key="2">
    <citation type="submission" date="2023-05" db="EMBL/GenBank/DDBJ databases">
        <authorList>
            <person name="Schelkunov M.I."/>
        </authorList>
    </citation>
    <scope>NUCLEOTIDE SEQUENCE</scope>
    <source>
        <strain evidence="1">Hsosn_3</strain>
        <tissue evidence="1">Leaf</tissue>
    </source>
</reference>
<sequence length="210" mass="23817">MTDVVAKLEFALELQKRAKSSVEYVLPIHTNKVLASRENNNTVRVLEILEDDINLVPCNQEDETGGIVENQKNVLPLKKKDKVSIGRTLCIESSSSLIRTLSEETHIVEFSFLKIQVATSSFDAGLVLTYGHQGLVFRGHLDCEELETALQIQLQTNYIWSLDENDHIGMSRWSLNDNDNDVRMNSWSLNNDDTQMSIPNFDFDSMGIVR</sequence>
<keyword evidence="2" id="KW-1185">Reference proteome</keyword>
<reference evidence="1" key="1">
    <citation type="submission" date="2023-02" db="EMBL/GenBank/DDBJ databases">
        <title>Genome of toxic invasive species Heracleum sosnowskyi carries increased number of genes despite the absence of recent whole-genome duplications.</title>
        <authorList>
            <person name="Schelkunov M."/>
            <person name="Shtratnikova V."/>
            <person name="Makarenko M."/>
            <person name="Klepikova A."/>
            <person name="Omelchenko D."/>
            <person name="Novikova G."/>
            <person name="Obukhova E."/>
            <person name="Bogdanov V."/>
            <person name="Penin A."/>
            <person name="Logacheva M."/>
        </authorList>
    </citation>
    <scope>NUCLEOTIDE SEQUENCE</scope>
    <source>
        <strain evidence="1">Hsosn_3</strain>
        <tissue evidence="1">Leaf</tissue>
    </source>
</reference>